<feature type="compositionally biased region" description="Basic and acidic residues" evidence="1">
    <location>
        <begin position="194"/>
        <end position="206"/>
    </location>
</feature>
<feature type="compositionally biased region" description="Acidic residues" evidence="1">
    <location>
        <begin position="277"/>
        <end position="292"/>
    </location>
</feature>
<sequence length="292" mass="33187">GPFSTAPRPEFKIVSGGGGLRRLFDETWDGRGWQPIGTADDTAENRTPPLNEPQKVQSSARRKTRLSCSDDEDEHMIVSREAEWRGRWRKREYTVDEVIREEARLHQDVKKIQAEGLKCVLDHLRRENSRLREWESILTSDVERKKKKFMRKFNFVPSFPQDEVAPAATTPAVATSETTDSANESPDGPESVDVAEKGHPAPMEDRSNEEEEEEVEVVEIEEDGPESTNLTYNEPAPMEDRTNEEEEEGVEVEIVEIEDDGPESLGEQGSPAPMEDPTYEEDEEEVEVVEMD</sequence>
<evidence type="ECO:0000313" key="3">
    <source>
        <dbReference type="Proteomes" id="UP001432322"/>
    </source>
</evidence>
<comment type="caution">
    <text evidence="2">The sequence shown here is derived from an EMBL/GenBank/DDBJ whole genome shotgun (WGS) entry which is preliminary data.</text>
</comment>
<evidence type="ECO:0000313" key="2">
    <source>
        <dbReference type="EMBL" id="GMT09596.1"/>
    </source>
</evidence>
<feature type="compositionally biased region" description="Acidic residues" evidence="1">
    <location>
        <begin position="207"/>
        <end position="225"/>
    </location>
</feature>
<feature type="region of interest" description="Disordered" evidence="1">
    <location>
        <begin position="30"/>
        <end position="68"/>
    </location>
</feature>
<gene>
    <name evidence="2" type="ORF">PFISCL1PPCAC_893</name>
</gene>
<dbReference type="Proteomes" id="UP001432322">
    <property type="component" value="Unassembled WGS sequence"/>
</dbReference>
<name>A0AAV5UR21_9BILA</name>
<feature type="non-terminal residue" evidence="2">
    <location>
        <position position="1"/>
    </location>
</feature>
<reference evidence="2" key="1">
    <citation type="submission" date="2023-10" db="EMBL/GenBank/DDBJ databases">
        <title>Genome assembly of Pristionchus species.</title>
        <authorList>
            <person name="Yoshida K."/>
            <person name="Sommer R.J."/>
        </authorList>
    </citation>
    <scope>NUCLEOTIDE SEQUENCE</scope>
    <source>
        <strain evidence="2">RS5133</strain>
    </source>
</reference>
<protein>
    <submittedName>
        <fullName evidence="2">Uncharacterized protein</fullName>
    </submittedName>
</protein>
<feature type="non-terminal residue" evidence="2">
    <location>
        <position position="292"/>
    </location>
</feature>
<feature type="compositionally biased region" description="Acidic residues" evidence="1">
    <location>
        <begin position="242"/>
        <end position="262"/>
    </location>
</feature>
<accession>A0AAV5UR21</accession>
<proteinExistence type="predicted"/>
<evidence type="ECO:0000256" key="1">
    <source>
        <dbReference type="SAM" id="MobiDB-lite"/>
    </source>
</evidence>
<dbReference type="EMBL" id="BTSY01000001">
    <property type="protein sequence ID" value="GMT09596.1"/>
    <property type="molecule type" value="Genomic_DNA"/>
</dbReference>
<dbReference type="AlphaFoldDB" id="A0AAV5UR21"/>
<keyword evidence="3" id="KW-1185">Reference proteome</keyword>
<feature type="region of interest" description="Disordered" evidence="1">
    <location>
        <begin position="158"/>
        <end position="292"/>
    </location>
</feature>
<feature type="compositionally biased region" description="Low complexity" evidence="1">
    <location>
        <begin position="163"/>
        <end position="179"/>
    </location>
</feature>
<organism evidence="2 3">
    <name type="scientific">Pristionchus fissidentatus</name>
    <dbReference type="NCBI Taxonomy" id="1538716"/>
    <lineage>
        <taxon>Eukaryota</taxon>
        <taxon>Metazoa</taxon>
        <taxon>Ecdysozoa</taxon>
        <taxon>Nematoda</taxon>
        <taxon>Chromadorea</taxon>
        <taxon>Rhabditida</taxon>
        <taxon>Rhabditina</taxon>
        <taxon>Diplogasteromorpha</taxon>
        <taxon>Diplogasteroidea</taxon>
        <taxon>Neodiplogasteridae</taxon>
        <taxon>Pristionchus</taxon>
    </lineage>
</organism>